<evidence type="ECO:0000313" key="2">
    <source>
        <dbReference type="Proteomes" id="UP000633814"/>
    </source>
</evidence>
<dbReference type="RefSeq" id="WP_226750863.1">
    <property type="nucleotide sequence ID" value="NZ_JAEINI020000004.1"/>
</dbReference>
<dbReference type="InterPro" id="IPR014987">
    <property type="entry name" value="UPF_YfcL"/>
</dbReference>
<accession>A0ABS8C3K9</accession>
<reference evidence="1 2" key="1">
    <citation type="submission" date="2021-10" db="EMBL/GenBank/DDBJ databases">
        <title>Alishewanella koreense sp. nov. isolated from seawater of southwestern coast in South Korea and the proposal for the reclassification of Rheinheimera perlucida and Rheinheimera tuosuensis as Arsukibacterium perlucida and Arsukibacterium tuosuensis.</title>
        <authorList>
            <person name="Kim K.H."/>
            <person name="Ruan W."/>
            <person name="Kim K.R."/>
            <person name="Baek J.H."/>
            <person name="Jeon C.O."/>
        </authorList>
    </citation>
    <scope>NUCLEOTIDE SEQUENCE [LARGE SCALE GENOMIC DNA]</scope>
    <source>
        <strain evidence="1 2">16-MA</strain>
    </source>
</reference>
<dbReference type="Proteomes" id="UP000633814">
    <property type="component" value="Unassembled WGS sequence"/>
</dbReference>
<keyword evidence="2" id="KW-1185">Reference proteome</keyword>
<organism evidence="1 2">
    <name type="scientific">Alishewanella maricola</name>
    <dbReference type="NCBI Taxonomy" id="2795740"/>
    <lineage>
        <taxon>Bacteria</taxon>
        <taxon>Pseudomonadati</taxon>
        <taxon>Pseudomonadota</taxon>
        <taxon>Gammaproteobacteria</taxon>
        <taxon>Alteromonadales</taxon>
        <taxon>Alteromonadaceae</taxon>
        <taxon>Alishewanella</taxon>
    </lineage>
</organism>
<dbReference type="EMBL" id="JAEINI020000004">
    <property type="protein sequence ID" value="MCB5226768.1"/>
    <property type="molecule type" value="Genomic_DNA"/>
</dbReference>
<protein>
    <submittedName>
        <fullName evidence="1">YfcL family protein</fullName>
    </submittedName>
</protein>
<sequence length="105" mass="11637">MSIKMQQQEHTEQFIEQAAAYFDQLVPIATDDELFAAGYLRGHVDLVVGTLQVTEQPFHVSDIVAQVEQSLAQAIAGGELTEQDQQQVRAVWQQLQSSCETSSSN</sequence>
<comment type="caution">
    <text evidence="1">The sequence shown here is derived from an EMBL/GenBank/DDBJ whole genome shotgun (WGS) entry which is preliminary data.</text>
</comment>
<evidence type="ECO:0000313" key="1">
    <source>
        <dbReference type="EMBL" id="MCB5226768.1"/>
    </source>
</evidence>
<proteinExistence type="predicted"/>
<gene>
    <name evidence="1" type="ORF">JAO78_008065</name>
</gene>
<name>A0ABS8C3K9_9ALTE</name>
<dbReference type="Pfam" id="PF08891">
    <property type="entry name" value="YfcL"/>
    <property type="match status" value="1"/>
</dbReference>